<comment type="caution">
    <text evidence="1">The sequence shown here is derived from an EMBL/GenBank/DDBJ whole genome shotgun (WGS) entry which is preliminary data.</text>
</comment>
<organism evidence="1 3">
    <name type="scientific">Acetobacter cibinongensis</name>
    <dbReference type="NCBI Taxonomy" id="146475"/>
    <lineage>
        <taxon>Bacteria</taxon>
        <taxon>Pseudomonadati</taxon>
        <taxon>Pseudomonadota</taxon>
        <taxon>Alphaproteobacteria</taxon>
        <taxon>Acetobacterales</taxon>
        <taxon>Acetobacteraceae</taxon>
        <taxon>Acetobacter</taxon>
    </lineage>
</organism>
<dbReference type="RefSeq" id="WP_048839582.1">
    <property type="nucleotide sequence ID" value="NZ_BAMV01000036.1"/>
</dbReference>
<keyword evidence="4" id="KW-1185">Reference proteome</keyword>
<dbReference type="EMBL" id="BJVU01000021">
    <property type="protein sequence ID" value="GEL60067.1"/>
    <property type="molecule type" value="Genomic_DNA"/>
</dbReference>
<dbReference type="EMBL" id="BAMV01000036">
    <property type="protein sequence ID" value="GAN61540.1"/>
    <property type="molecule type" value="Genomic_DNA"/>
</dbReference>
<name>A0A0D6N763_9PROT</name>
<evidence type="ECO:0000313" key="3">
    <source>
        <dbReference type="Proteomes" id="UP000032671"/>
    </source>
</evidence>
<reference evidence="2 4" key="2">
    <citation type="submission" date="2019-07" db="EMBL/GenBank/DDBJ databases">
        <title>Whole genome shotgun sequence of Acetobacter cibinongensis NBRC 16605.</title>
        <authorList>
            <person name="Hosoyama A."/>
            <person name="Uohara A."/>
            <person name="Ohji S."/>
            <person name="Ichikawa N."/>
        </authorList>
    </citation>
    <scope>NUCLEOTIDE SEQUENCE [LARGE SCALE GENOMIC DNA]</scope>
    <source>
        <strain evidence="2 4">NBRC 16605</strain>
    </source>
</reference>
<gene>
    <name evidence="1" type="ORF">Abci_036_007</name>
    <name evidence="2" type="ORF">ACI01nite_26690</name>
</gene>
<proteinExistence type="predicted"/>
<evidence type="ECO:0000313" key="2">
    <source>
        <dbReference type="EMBL" id="GEL60067.1"/>
    </source>
</evidence>
<sequence length="308" mass="32863">MVEQANAASLETFYKRKISLTFRLGRGQFGVSGSQELHVSGHRIQATINMVGGVAGSSAELRVYGLSQTLMNDLNQPVLTPNADGGRNNTIIITAGNEGGPLSRIFQGNIVSAWQDNSDTPDTCLNVYSTAMAFSSLADYPSSSYKGIASIADAVGTIVRSLGFIFENDGVTARASDIVLTGSSAQQLDELARMGRFQRFFDNGTYVIWPEGKGRSNLITDVSPATGMIGYPSFTGNGLNFKTVLRPEIRFGQSLKVTSDLLPACGIWNIKTVTHDIESETPGGEWLTSIETTRPLYGDSGSPPGASS</sequence>
<dbReference type="Proteomes" id="UP000321891">
    <property type="component" value="Unassembled WGS sequence"/>
</dbReference>
<dbReference type="Pfam" id="PF22759">
    <property type="entry name" value="E217_GP41"/>
    <property type="match status" value="1"/>
</dbReference>
<dbReference type="AlphaFoldDB" id="A0A0D6N763"/>
<evidence type="ECO:0000313" key="4">
    <source>
        <dbReference type="Proteomes" id="UP000321891"/>
    </source>
</evidence>
<protein>
    <recommendedName>
        <fullName evidence="5">Phage protein</fullName>
    </recommendedName>
</protein>
<reference evidence="1 3" key="1">
    <citation type="submission" date="2012-11" db="EMBL/GenBank/DDBJ databases">
        <title>Whole genome sequence of Acetobacter cibinongensis 4H-1.</title>
        <authorList>
            <person name="Azuma Y."/>
            <person name="Higashiura N."/>
            <person name="Hirakawa H."/>
            <person name="Matsushita K."/>
        </authorList>
    </citation>
    <scope>NUCLEOTIDE SEQUENCE [LARGE SCALE GENOMIC DNA]</scope>
    <source>
        <strain evidence="1 3">4H-1</strain>
    </source>
</reference>
<dbReference type="InterPro" id="IPR054496">
    <property type="entry name" value="E217_GP41"/>
</dbReference>
<dbReference type="STRING" id="1231339.Abci_036_007"/>
<dbReference type="Proteomes" id="UP000032671">
    <property type="component" value="Unassembled WGS sequence"/>
</dbReference>
<evidence type="ECO:0008006" key="5">
    <source>
        <dbReference type="Google" id="ProtNLM"/>
    </source>
</evidence>
<accession>A0A0D6N763</accession>
<evidence type="ECO:0000313" key="1">
    <source>
        <dbReference type="EMBL" id="GAN61540.1"/>
    </source>
</evidence>
<accession>A0A6N3STY9</accession>